<sequence length="60" mass="6927">MIFKKKKITLEYTVEKCSKCGVEEKRKYSEGDVLFSQCSKCTSCDGMMMIEKIFGESLEQ</sequence>
<evidence type="ECO:0000313" key="1">
    <source>
        <dbReference type="EMBL" id="AJW71240.1"/>
    </source>
</evidence>
<dbReference type="RefSeq" id="WP_048116791.1">
    <property type="nucleotide sequence ID" value="NZ_CP011070.1"/>
</dbReference>
<dbReference type="GeneID" id="24820738"/>
<name>A0A0D5C4F9_9ARCH</name>
<reference evidence="2" key="1">
    <citation type="submission" date="2015-03" db="EMBL/GenBank/DDBJ databases">
        <title>Characterization of two novel Thaumarchaeota isolated from the Northern Adriatic Sea.</title>
        <authorList>
            <person name="Bayer B."/>
            <person name="Vojvoda J."/>
            <person name="Offre P."/>
            <person name="Srivastava A."/>
            <person name="Elisabeth N."/>
            <person name="Garcia J.A.L."/>
            <person name="Schleper C."/>
            <person name="Herndl G.J."/>
        </authorList>
    </citation>
    <scope>NUCLEOTIDE SEQUENCE [LARGE SCALE GENOMIC DNA]</scope>
    <source>
        <strain evidence="2">NF5</strain>
    </source>
</reference>
<gene>
    <name evidence="1" type="ORF">NADRNF5_1559</name>
</gene>
<dbReference type="KEGG" id="nin:NADRNF5_1559"/>
<evidence type="ECO:0000313" key="2">
    <source>
        <dbReference type="Proteomes" id="UP000032408"/>
    </source>
</evidence>
<accession>A0A0D5C4F9</accession>
<dbReference type="EMBL" id="CP011070">
    <property type="protein sequence ID" value="AJW71240.1"/>
    <property type="molecule type" value="Genomic_DNA"/>
</dbReference>
<keyword evidence="2" id="KW-1185">Reference proteome</keyword>
<proteinExistence type="predicted"/>
<reference evidence="1 2" key="2">
    <citation type="journal article" date="2016" name="ISME J.">
        <title>Physiological and genomic characterization of two novel marine thaumarchaeal strains indicates niche differentiation.</title>
        <authorList>
            <person name="Bayer B."/>
            <person name="Vojvoda J."/>
            <person name="Offre P."/>
            <person name="Alves R.J."/>
            <person name="Elisabeth N.H."/>
            <person name="Garcia J.A."/>
            <person name="Volland J.M."/>
            <person name="Srivastava A."/>
            <person name="Schleper C."/>
            <person name="Herndl G.J."/>
        </authorList>
    </citation>
    <scope>NUCLEOTIDE SEQUENCE [LARGE SCALE GENOMIC DNA]</scope>
    <source>
        <strain evidence="1 2">NF5</strain>
    </source>
</reference>
<dbReference type="HOGENOM" id="CLU_2930035_0_0_2"/>
<protein>
    <submittedName>
        <fullName evidence="1">Uncharacterized protein</fullName>
    </submittedName>
</protein>
<dbReference type="Proteomes" id="UP000032408">
    <property type="component" value="Chromosome"/>
</dbReference>
<dbReference type="STRING" id="1580092.NADRNF5_1559"/>
<dbReference type="OrthoDB" id="1011at2157"/>
<organism evidence="1 2">
    <name type="scientific">Nitrosopumilus adriaticus</name>
    <dbReference type="NCBI Taxonomy" id="1580092"/>
    <lineage>
        <taxon>Archaea</taxon>
        <taxon>Nitrososphaerota</taxon>
        <taxon>Nitrososphaeria</taxon>
        <taxon>Nitrosopumilales</taxon>
        <taxon>Nitrosopumilaceae</taxon>
        <taxon>Nitrosopumilus</taxon>
    </lineage>
</organism>
<dbReference type="AlphaFoldDB" id="A0A0D5C4F9"/>